<feature type="compositionally biased region" description="Basic and acidic residues" evidence="1">
    <location>
        <begin position="295"/>
        <end position="313"/>
    </location>
</feature>
<organism evidence="2 3">
    <name type="scientific">Erinaceus europaeus</name>
    <name type="common">Western European hedgehog</name>
    <dbReference type="NCBI Taxonomy" id="9365"/>
    <lineage>
        <taxon>Eukaryota</taxon>
        <taxon>Metazoa</taxon>
        <taxon>Chordata</taxon>
        <taxon>Craniata</taxon>
        <taxon>Vertebrata</taxon>
        <taxon>Euteleostomi</taxon>
        <taxon>Mammalia</taxon>
        <taxon>Eutheria</taxon>
        <taxon>Laurasiatheria</taxon>
        <taxon>Eulipotyphla</taxon>
        <taxon>Erinaceidae</taxon>
        <taxon>Erinaceinae</taxon>
        <taxon>Erinaceus</taxon>
    </lineage>
</organism>
<dbReference type="Pfam" id="PF15578">
    <property type="entry name" value="DUF4662"/>
    <property type="match status" value="1"/>
</dbReference>
<proteinExistence type="predicted"/>
<protein>
    <submittedName>
        <fullName evidence="3">Uncharacterized protein C22orf31 homolog isoform X1</fullName>
    </submittedName>
</protein>
<evidence type="ECO:0000313" key="3">
    <source>
        <dbReference type="RefSeq" id="XP_060048604.1"/>
    </source>
</evidence>
<gene>
    <name evidence="3" type="primary">C6H22orf31</name>
</gene>
<dbReference type="RefSeq" id="XP_060048604.1">
    <property type="nucleotide sequence ID" value="XM_060192621.1"/>
</dbReference>
<keyword evidence="2" id="KW-1185">Reference proteome</keyword>
<sequence length="313" mass="34752">MHPIYMRRDTSIPNYGLRRSILLNSRFQDCYVDSPALTNTWTARTCSEQTAAAPTPGATSSWEVVKNPLITSSFSLVKLVLRRQLKDKYCPGPHQFGKAKASRRLKPKDSSAVKPVQRGRIRKSISPEGEWPGEHQLASCSHGGLAGDPNQSKASSKEGKTTVGQDPEKRYADHEAATQVLPRDTGTAVWKGHTLPPEARKTPPSSSEDTLTIHGLPTEGYRALYHAVVEPMLWNPWGTPKRYSLELGKAIKQKLWAALCCRAGRPEGDQKEPLLPSKWPEAHEEPPVYKKWPKLKGEAQSRDSGDPDTLLHV</sequence>
<feature type="region of interest" description="Disordered" evidence="1">
    <location>
        <begin position="266"/>
        <end position="313"/>
    </location>
</feature>
<feature type="compositionally biased region" description="Basic and acidic residues" evidence="1">
    <location>
        <begin position="155"/>
        <end position="176"/>
    </location>
</feature>
<feature type="region of interest" description="Disordered" evidence="1">
    <location>
        <begin position="91"/>
        <end position="211"/>
    </location>
</feature>
<reference evidence="3" key="1">
    <citation type="submission" date="2025-08" db="UniProtKB">
        <authorList>
            <consortium name="RefSeq"/>
        </authorList>
    </citation>
    <scope>IDENTIFICATION</scope>
</reference>
<dbReference type="PANTHER" id="PTHR15578:SF0">
    <property type="entry name" value="CHROMOSOME 22 OPEN READING FRAME 31"/>
    <property type="match status" value="1"/>
</dbReference>
<accession>A0ABM3XIG4</accession>
<name>A0ABM3XIG4_ERIEU</name>
<dbReference type="Proteomes" id="UP001652624">
    <property type="component" value="Chromosome 6"/>
</dbReference>
<dbReference type="PANTHER" id="PTHR15578">
    <property type="entry name" value="CHROMOSOME 8 C22ORF31 HOMOLOG"/>
    <property type="match status" value="1"/>
</dbReference>
<dbReference type="InterPro" id="IPR028970">
    <property type="entry name" value="DUF4662"/>
</dbReference>
<dbReference type="GeneID" id="103119343"/>
<evidence type="ECO:0000256" key="1">
    <source>
        <dbReference type="SAM" id="MobiDB-lite"/>
    </source>
</evidence>
<evidence type="ECO:0000313" key="2">
    <source>
        <dbReference type="Proteomes" id="UP001652624"/>
    </source>
</evidence>